<dbReference type="EMBL" id="CP065989">
    <property type="protein sequence ID" value="QQB15547.1"/>
    <property type="molecule type" value="Genomic_DNA"/>
</dbReference>
<dbReference type="PANTHER" id="PTHR10668:SF105">
    <property type="entry name" value="DEHYDROGENASE-RELATED"/>
    <property type="match status" value="1"/>
</dbReference>
<dbReference type="Gene3D" id="3.50.50.60">
    <property type="entry name" value="FAD/NAD(P)-binding domain"/>
    <property type="match status" value="1"/>
</dbReference>
<dbReference type="PANTHER" id="PTHR10668">
    <property type="entry name" value="PHYTOENE DEHYDROGENASE"/>
    <property type="match status" value="1"/>
</dbReference>
<name>A0A7T4DJF3_9MICO</name>
<dbReference type="AlphaFoldDB" id="A0A7T4DJF3"/>
<evidence type="ECO:0000313" key="1">
    <source>
        <dbReference type="EMBL" id="QQB15547.1"/>
    </source>
</evidence>
<reference evidence="1 2" key="1">
    <citation type="submission" date="2020-12" db="EMBL/GenBank/DDBJ databases">
        <title>FDA dAtabase for Regulatory Grade micrObial Sequences (FDA-ARGOS): Supporting development and validation of Infectious Disease Dx tests.</title>
        <authorList>
            <person name="Sproer C."/>
            <person name="Gronow S."/>
            <person name="Severitt S."/>
            <person name="Schroder I."/>
            <person name="Tallon L."/>
            <person name="Sadzewicz L."/>
            <person name="Zhao X."/>
            <person name="Boylan J."/>
            <person name="Ott S."/>
            <person name="Bowen H."/>
            <person name="Vavikolanu K."/>
            <person name="Mehta A."/>
            <person name="Aluvathingal J."/>
            <person name="Nadendla S."/>
            <person name="Lowell S."/>
            <person name="Myers T."/>
            <person name="Yan Y."/>
            <person name="Sichtig H."/>
        </authorList>
    </citation>
    <scope>NUCLEOTIDE SEQUENCE [LARGE SCALE GENOMIC DNA]</scope>
    <source>
        <strain evidence="1 2">FDAARGOS_990</strain>
    </source>
</reference>
<dbReference type="SUPFAM" id="SSF51905">
    <property type="entry name" value="FAD/NAD(P)-binding domain"/>
    <property type="match status" value="1"/>
</dbReference>
<dbReference type="Proteomes" id="UP000595374">
    <property type="component" value="Chromosome"/>
</dbReference>
<sequence>MSTELDVAVVGSGPNGLAAAVTMARAGLSVEVFEAQPTIGGGARTLDLGLAPGITNDICSAVHPLAIASPFFVDFDLRARGLEFTTPEISYAQPLDGQPAALAFHDLATTVDHLGEAGPEWDRFFRPLLDRVDDTIWLSLGDKRSIPPTLRDVDGIANIVKFGMRLLSQASPAWNIPLSHETTQALFTGVGSHAIGPLPGMGTAATATMLATIAHAGGWPSPIGGSQAITDELVADLEAHGGRVTADARISHVSDMPAARAYILDTSALNAAQIFSGLLPAHVDRALRAFKHGNAAAKVDFVLNGPVPWADPNVARAGTVHLGGTRAQMAEAEGDVVAGRMPDHPVCLVSDPTVFDPSREVNGLRPLWTYCHVPFDCPIDPADYIIRQLERFAPGFRDTIVDYRSVPASEMAGHNQNYQGGDIATGIITFYRMLARPRTNWDNYSLGVPGAYLCSAATPPAPGVHGMNGWFAAQRALKHRFGIDETPSLAPETVSR</sequence>
<accession>A0A7T4DJF3</accession>
<dbReference type="PRINTS" id="PR00419">
    <property type="entry name" value="ADXRDTASE"/>
</dbReference>
<dbReference type="RefSeq" id="WP_198500530.1">
    <property type="nucleotide sequence ID" value="NZ_CP065989.1"/>
</dbReference>
<protein>
    <submittedName>
        <fullName evidence="1">NAD(P)/FAD-dependent oxidoreductase</fullName>
    </submittedName>
</protein>
<organism evidence="1 2">
    <name type="scientific">Brevibacterium casei</name>
    <dbReference type="NCBI Taxonomy" id="33889"/>
    <lineage>
        <taxon>Bacteria</taxon>
        <taxon>Bacillati</taxon>
        <taxon>Actinomycetota</taxon>
        <taxon>Actinomycetes</taxon>
        <taxon>Micrococcales</taxon>
        <taxon>Brevibacteriaceae</taxon>
        <taxon>Brevibacterium</taxon>
    </lineage>
</organism>
<dbReference type="InterPro" id="IPR036188">
    <property type="entry name" value="FAD/NAD-bd_sf"/>
</dbReference>
<proteinExistence type="predicted"/>
<evidence type="ECO:0000313" key="2">
    <source>
        <dbReference type="Proteomes" id="UP000595374"/>
    </source>
</evidence>
<dbReference type="Pfam" id="PF13450">
    <property type="entry name" value="NAD_binding_8"/>
    <property type="match status" value="1"/>
</dbReference>
<gene>
    <name evidence="1" type="ORF">I6H47_06350</name>
</gene>